<proteinExistence type="predicted"/>
<evidence type="ECO:0000313" key="2">
    <source>
        <dbReference type="Proteomes" id="UP000005451"/>
    </source>
</evidence>
<dbReference type="EMBL" id="ABXA01000043">
    <property type="protein sequence ID" value="EEB35512.1"/>
    <property type="molecule type" value="Genomic_DNA"/>
</dbReference>
<gene>
    <name evidence="1" type="ORF">ANHYDRO_01696</name>
</gene>
<protein>
    <submittedName>
        <fullName evidence="1">Uncharacterized protein</fullName>
    </submittedName>
</protein>
<name>B6WAI0_9FIRM</name>
<dbReference type="STRING" id="561177.ANHYDRO_01696"/>
<dbReference type="Proteomes" id="UP000005451">
    <property type="component" value="Unassembled WGS sequence"/>
</dbReference>
<accession>B6WAI0</accession>
<reference evidence="1 2" key="1">
    <citation type="submission" date="2008-09" db="EMBL/GenBank/DDBJ databases">
        <authorList>
            <person name="Fulton L."/>
            <person name="Clifton S."/>
            <person name="Fulton B."/>
            <person name="Xu J."/>
            <person name="Minx P."/>
            <person name="Pepin K.H."/>
            <person name="Johnson M."/>
            <person name="Thiruvilangam P."/>
            <person name="Bhonagiri V."/>
            <person name="Nash W.E."/>
            <person name="Mardis E.R."/>
            <person name="Wilson R.K."/>
        </authorList>
    </citation>
    <scope>NUCLEOTIDE SEQUENCE [LARGE SCALE GENOMIC DNA]</scope>
    <source>
        <strain evidence="1 2">DSM 7454</strain>
    </source>
</reference>
<sequence>MAVVNVKHLANQLAKHLVELLTKNVLTQKINKGKPLFFLLNKSILFYYKLRRKNDTPI</sequence>
<comment type="caution">
    <text evidence="1">The sequence shown here is derived from an EMBL/GenBank/DDBJ whole genome shotgun (WGS) entry which is preliminary data.</text>
</comment>
<dbReference type="AlphaFoldDB" id="B6WAI0"/>
<reference evidence="1 2" key="2">
    <citation type="submission" date="2008-10" db="EMBL/GenBank/DDBJ databases">
        <title>Draft genome sequence of Anaerococcus hydrogenalis (DSM 7454).</title>
        <authorList>
            <person name="Sudarsanam P."/>
            <person name="Ley R."/>
            <person name="Guruge J."/>
            <person name="Turnbaugh P.J."/>
            <person name="Mahowald M."/>
            <person name="Liep D."/>
            <person name="Gordon J."/>
        </authorList>
    </citation>
    <scope>NUCLEOTIDE SEQUENCE [LARGE SCALE GENOMIC DNA]</scope>
    <source>
        <strain evidence="1 2">DSM 7454</strain>
    </source>
</reference>
<evidence type="ECO:0000313" key="1">
    <source>
        <dbReference type="EMBL" id="EEB35512.1"/>
    </source>
</evidence>
<organism evidence="1 2">
    <name type="scientific">Anaerococcus hydrogenalis DSM 7454</name>
    <dbReference type="NCBI Taxonomy" id="561177"/>
    <lineage>
        <taxon>Bacteria</taxon>
        <taxon>Bacillati</taxon>
        <taxon>Bacillota</taxon>
        <taxon>Tissierellia</taxon>
        <taxon>Tissierellales</taxon>
        <taxon>Peptoniphilaceae</taxon>
        <taxon>Anaerococcus</taxon>
    </lineage>
</organism>